<comment type="caution">
    <text evidence="2">The sequence shown here is derived from an EMBL/GenBank/DDBJ whole genome shotgun (WGS) entry which is preliminary data.</text>
</comment>
<name>A0AAW2MV39_SESRA</name>
<dbReference type="AlphaFoldDB" id="A0AAW2MV39"/>
<evidence type="ECO:0000256" key="1">
    <source>
        <dbReference type="SAM" id="Phobius"/>
    </source>
</evidence>
<dbReference type="PANTHER" id="PTHR33935">
    <property type="entry name" value="OS10G0148100 PROTEIN"/>
    <property type="match status" value="1"/>
</dbReference>
<dbReference type="Pfam" id="PF01190">
    <property type="entry name" value="Pollen_Ole_e_1"/>
    <property type="match status" value="1"/>
</dbReference>
<accession>A0AAW2MV39</accession>
<keyword evidence="1" id="KW-0812">Transmembrane</keyword>
<proteinExistence type="predicted"/>
<dbReference type="EMBL" id="JACGWJ010000021">
    <property type="protein sequence ID" value="KAL0334663.1"/>
    <property type="molecule type" value="Genomic_DNA"/>
</dbReference>
<reference evidence="2" key="2">
    <citation type="journal article" date="2024" name="Plant">
        <title>Genomic evolution and insights into agronomic trait innovations of Sesamum species.</title>
        <authorList>
            <person name="Miao H."/>
            <person name="Wang L."/>
            <person name="Qu L."/>
            <person name="Liu H."/>
            <person name="Sun Y."/>
            <person name="Le M."/>
            <person name="Wang Q."/>
            <person name="Wei S."/>
            <person name="Zheng Y."/>
            <person name="Lin W."/>
            <person name="Duan Y."/>
            <person name="Cao H."/>
            <person name="Xiong S."/>
            <person name="Wang X."/>
            <person name="Wei L."/>
            <person name="Li C."/>
            <person name="Ma Q."/>
            <person name="Ju M."/>
            <person name="Zhao R."/>
            <person name="Li G."/>
            <person name="Mu C."/>
            <person name="Tian Q."/>
            <person name="Mei H."/>
            <person name="Zhang T."/>
            <person name="Gao T."/>
            <person name="Zhang H."/>
        </authorList>
    </citation>
    <scope>NUCLEOTIDE SEQUENCE</scope>
    <source>
        <strain evidence="2">G02</strain>
    </source>
</reference>
<feature type="transmembrane region" description="Helical" evidence="1">
    <location>
        <begin position="12"/>
        <end position="34"/>
    </location>
</feature>
<evidence type="ECO:0000313" key="2">
    <source>
        <dbReference type="EMBL" id="KAL0334663.1"/>
    </source>
</evidence>
<keyword evidence="1" id="KW-0472">Membrane</keyword>
<dbReference type="PANTHER" id="PTHR33935:SF22">
    <property type="entry name" value="OS10G0149400 PROTEIN"/>
    <property type="match status" value="1"/>
</dbReference>
<keyword evidence="1" id="KW-1133">Transmembrane helix</keyword>
<sequence length="384" mass="42187">MVAGNVETESRAIITMSVVHSFFFFLSLFVAVSLCNADHDKILKVVGTAHCADCKDFNFKITHSFSGLHVSIDCKLKNGDVKRVAAGELDQQGNFNVPLPQELVEDGRTTLKEECYAQLHSAAAVPCPAHNGLEASKIVFKSQANGITSFGPSKNLQFSAALCTSKFFWPYFKFPPLPKITHPWKKNFGHPWFLPPFPPVYDPNPLPPPAPIYEPPVVKPVPPPTPVYEPPVVKPLPPPPPVYEPPAPKPPVYIPPKKPCPPIKPNPPVYKPPVAKPLPPPVPIYKPPVVKPLPPPVPIYKPPVVKPLPPPVPIYEPPVVKPLPPPTPIYKPPVVKPLPPPFYKKPCPPLPLPKLPPFPKIPPKYFHHPKSGYLPPLPPAIPHP</sequence>
<organism evidence="2">
    <name type="scientific">Sesamum radiatum</name>
    <name type="common">Black benniseed</name>
    <dbReference type="NCBI Taxonomy" id="300843"/>
    <lineage>
        <taxon>Eukaryota</taxon>
        <taxon>Viridiplantae</taxon>
        <taxon>Streptophyta</taxon>
        <taxon>Embryophyta</taxon>
        <taxon>Tracheophyta</taxon>
        <taxon>Spermatophyta</taxon>
        <taxon>Magnoliopsida</taxon>
        <taxon>eudicotyledons</taxon>
        <taxon>Gunneridae</taxon>
        <taxon>Pentapetalae</taxon>
        <taxon>asterids</taxon>
        <taxon>lamiids</taxon>
        <taxon>Lamiales</taxon>
        <taxon>Pedaliaceae</taxon>
        <taxon>Sesamum</taxon>
    </lineage>
</organism>
<reference evidence="2" key="1">
    <citation type="submission" date="2020-06" db="EMBL/GenBank/DDBJ databases">
        <authorList>
            <person name="Li T."/>
            <person name="Hu X."/>
            <person name="Zhang T."/>
            <person name="Song X."/>
            <person name="Zhang H."/>
            <person name="Dai N."/>
            <person name="Sheng W."/>
            <person name="Hou X."/>
            <person name="Wei L."/>
        </authorList>
    </citation>
    <scope>NUCLEOTIDE SEQUENCE</scope>
    <source>
        <strain evidence="2">G02</strain>
        <tissue evidence="2">Leaf</tissue>
    </source>
</reference>
<protein>
    <submittedName>
        <fullName evidence="2">Proline-rich protein 4</fullName>
    </submittedName>
</protein>
<dbReference type="PRINTS" id="PR01217">
    <property type="entry name" value="PRICHEXTENSN"/>
</dbReference>
<gene>
    <name evidence="2" type="ORF">Sradi_4678200</name>
</gene>